<feature type="region of interest" description="Disordered" evidence="5">
    <location>
        <begin position="422"/>
        <end position="447"/>
    </location>
</feature>
<protein>
    <submittedName>
        <fullName evidence="8">Outer membrane porin F</fullName>
    </submittedName>
</protein>
<dbReference type="PATRIC" id="fig|1166018.3.peg.2121"/>
<feature type="signal peptide" evidence="6">
    <location>
        <begin position="1"/>
        <end position="19"/>
    </location>
</feature>
<dbReference type="CDD" id="cd07185">
    <property type="entry name" value="OmpA_C-like"/>
    <property type="match status" value="1"/>
</dbReference>
<comment type="subcellular location">
    <subcellularLocation>
        <location evidence="1">Cell outer membrane</location>
    </subcellularLocation>
</comment>
<dbReference type="GO" id="GO:0009279">
    <property type="term" value="C:cell outer membrane"/>
    <property type="evidence" value="ECO:0007669"/>
    <property type="project" value="UniProtKB-SubCell"/>
</dbReference>
<proteinExistence type="predicted"/>
<dbReference type="STRING" id="1166018.FAES_5146"/>
<feature type="compositionally biased region" description="Low complexity" evidence="5">
    <location>
        <begin position="75"/>
        <end position="85"/>
    </location>
</feature>
<accession>I0KG92</accession>
<evidence type="ECO:0000313" key="8">
    <source>
        <dbReference type="EMBL" id="CCH03145.1"/>
    </source>
</evidence>
<dbReference type="HOGENOM" id="CLU_034534_1_0_10"/>
<dbReference type="Gene3D" id="3.30.1330.60">
    <property type="entry name" value="OmpA-like domain"/>
    <property type="match status" value="1"/>
</dbReference>
<feature type="region of interest" description="Disordered" evidence="5">
    <location>
        <begin position="45"/>
        <end position="104"/>
    </location>
</feature>
<organism evidence="8 9">
    <name type="scientific">Fibrella aestuarina BUZ 2</name>
    <dbReference type="NCBI Taxonomy" id="1166018"/>
    <lineage>
        <taxon>Bacteria</taxon>
        <taxon>Pseudomonadati</taxon>
        <taxon>Bacteroidota</taxon>
        <taxon>Cytophagia</taxon>
        <taxon>Cytophagales</taxon>
        <taxon>Spirosomataceae</taxon>
        <taxon>Fibrella</taxon>
    </lineage>
</organism>
<keyword evidence="9" id="KW-1185">Reference proteome</keyword>
<keyword evidence="6" id="KW-0732">Signal</keyword>
<dbReference type="PROSITE" id="PS51123">
    <property type="entry name" value="OMPA_2"/>
    <property type="match status" value="1"/>
</dbReference>
<evidence type="ECO:0000256" key="3">
    <source>
        <dbReference type="ARBA" id="ARBA00023237"/>
    </source>
</evidence>
<evidence type="ECO:0000259" key="7">
    <source>
        <dbReference type="PROSITE" id="PS51123"/>
    </source>
</evidence>
<evidence type="ECO:0000256" key="4">
    <source>
        <dbReference type="PROSITE-ProRule" id="PRU00473"/>
    </source>
</evidence>
<dbReference type="Proteomes" id="UP000011058">
    <property type="component" value="Chromosome"/>
</dbReference>
<evidence type="ECO:0000313" key="9">
    <source>
        <dbReference type="Proteomes" id="UP000011058"/>
    </source>
</evidence>
<dbReference type="eggNOG" id="COG2885">
    <property type="taxonomic scope" value="Bacteria"/>
</dbReference>
<evidence type="ECO:0000256" key="2">
    <source>
        <dbReference type="ARBA" id="ARBA00023136"/>
    </source>
</evidence>
<feature type="compositionally biased region" description="Basic and acidic residues" evidence="5">
    <location>
        <begin position="45"/>
        <end position="58"/>
    </location>
</feature>
<evidence type="ECO:0000256" key="1">
    <source>
        <dbReference type="ARBA" id="ARBA00004442"/>
    </source>
</evidence>
<evidence type="ECO:0000256" key="5">
    <source>
        <dbReference type="SAM" id="MobiDB-lite"/>
    </source>
</evidence>
<dbReference type="OrthoDB" id="9800869at2"/>
<feature type="chain" id="PRO_5003630185" evidence="6">
    <location>
        <begin position="20"/>
        <end position="454"/>
    </location>
</feature>
<dbReference type="EMBL" id="HE796683">
    <property type="protein sequence ID" value="CCH03145.1"/>
    <property type="molecule type" value="Genomic_DNA"/>
</dbReference>
<dbReference type="PRINTS" id="PR01021">
    <property type="entry name" value="OMPADOMAIN"/>
</dbReference>
<dbReference type="InterPro" id="IPR006665">
    <property type="entry name" value="OmpA-like"/>
</dbReference>
<evidence type="ECO:0000256" key="6">
    <source>
        <dbReference type="SAM" id="SignalP"/>
    </source>
</evidence>
<dbReference type="InterPro" id="IPR036737">
    <property type="entry name" value="OmpA-like_sf"/>
</dbReference>
<reference evidence="8 9" key="1">
    <citation type="journal article" date="2012" name="J. Bacteriol.">
        <title>Genome Sequence of Fibrella aestuarina BUZ 2T, a Filamentous Marine Bacterium.</title>
        <authorList>
            <person name="Filippini M."/>
            <person name="Qi W."/>
            <person name="Blom J."/>
            <person name="Goesmann A."/>
            <person name="Smits T.H."/>
            <person name="Bagheri H.C."/>
        </authorList>
    </citation>
    <scope>NUCLEOTIDE SEQUENCE [LARGE SCALE GENOMIC DNA]</scope>
    <source>
        <strain evidence="9">BUZ 2T</strain>
    </source>
</reference>
<dbReference type="PANTHER" id="PTHR30329">
    <property type="entry name" value="STATOR ELEMENT OF FLAGELLAR MOTOR COMPLEX"/>
    <property type="match status" value="1"/>
</dbReference>
<name>I0KG92_9BACT</name>
<dbReference type="InterPro" id="IPR006664">
    <property type="entry name" value="OMP_bac"/>
</dbReference>
<keyword evidence="3" id="KW-0998">Cell outer membrane</keyword>
<gene>
    <name evidence="8" type="primary">oprF3</name>
    <name evidence="8" type="ORF">FAES_5146</name>
</gene>
<feature type="domain" description="OmpA-like" evidence="7">
    <location>
        <begin position="339"/>
        <end position="454"/>
    </location>
</feature>
<dbReference type="PANTHER" id="PTHR30329:SF21">
    <property type="entry name" value="LIPOPROTEIN YIAD-RELATED"/>
    <property type="match status" value="1"/>
</dbReference>
<dbReference type="InterPro" id="IPR050330">
    <property type="entry name" value="Bact_OuterMem_StrucFunc"/>
</dbReference>
<dbReference type="AlphaFoldDB" id="I0KG92"/>
<dbReference type="Pfam" id="PF00691">
    <property type="entry name" value="OmpA"/>
    <property type="match status" value="1"/>
</dbReference>
<sequence length="454" mass="50112">MKIIICVISFVALPLVMQAQIRINDPTKVVQRRVESGINTRVNKEINRGIKKAEDKVTSKSAKKPNSPSAPPAERPTTNRNPTETRPTETRPATSGSSVGYVPGTGATGPYSQFDFVPATTIILADDFKHTKLGDFPAGWNTNSTGEVVTIRNIPGQWLALSKQGQYMPESVTELPEEFTLQFNLACSTQLTAASTAFSTAFVAMKKPAKEFAQWTYGRTEGGHGVSFTLHPYDTNGQNGNSELHIIAPRDERLTNKVAVQSFMTKGRNLVRVSVSRQQERLRVYINDEKIWDVPHAFQPKVDYSSIIFALGETHQPNEFYYLSNLQLAVGAPNTRKQLLDKGKFVTRGIHFKANSDQIKPDSNGALRDIAAVLNENRTIRVLIVDHTNTESSDADNMALSKRRAEAVRAVLASQFGVDASRLSTDGKGETQPAVRADSPEGQANNRRVEFIRQ</sequence>
<dbReference type="RefSeq" id="WP_015334244.1">
    <property type="nucleotide sequence ID" value="NC_020054.1"/>
</dbReference>
<dbReference type="SUPFAM" id="SSF103088">
    <property type="entry name" value="OmpA-like"/>
    <property type="match status" value="1"/>
</dbReference>
<keyword evidence="2 4" id="KW-0472">Membrane</keyword>
<dbReference type="KEGG" id="fae:FAES_5146"/>